<evidence type="ECO:0000313" key="2">
    <source>
        <dbReference type="EMBL" id="RDY12829.1"/>
    </source>
</evidence>
<sequence>MGLFTSYTASYKGFKSRFVKIQATEAGMLKKQGVDMAELIKKARLTNDAKSTGQKVPDAATNVVAAEKESATGLAEKDLAPMVKKLTTLTMSNKEAGKRKTDSTRRRRRPLRRSKGKVVVTSGPYLPLGGLSCYVAPPTSRFDVRGLFPTNRISQHDRGLPVLAGADNSIDMMTAYMAHSMASLEVWRGVLRKAEQIVAKEAINKKSWKRLRKPEPSP</sequence>
<dbReference type="AlphaFoldDB" id="A0A371ICT1"/>
<feature type="compositionally biased region" description="Basic and acidic residues" evidence="1">
    <location>
        <begin position="95"/>
        <end position="104"/>
    </location>
</feature>
<feature type="non-terminal residue" evidence="2">
    <location>
        <position position="1"/>
    </location>
</feature>
<protein>
    <submittedName>
        <fullName evidence="2">Uncharacterized protein</fullName>
    </submittedName>
</protein>
<evidence type="ECO:0000313" key="3">
    <source>
        <dbReference type="Proteomes" id="UP000257109"/>
    </source>
</evidence>
<feature type="region of interest" description="Disordered" evidence="1">
    <location>
        <begin position="90"/>
        <end position="116"/>
    </location>
</feature>
<dbReference type="Proteomes" id="UP000257109">
    <property type="component" value="Unassembled WGS sequence"/>
</dbReference>
<comment type="caution">
    <text evidence="2">The sequence shown here is derived from an EMBL/GenBank/DDBJ whole genome shotgun (WGS) entry which is preliminary data.</text>
</comment>
<name>A0A371ICT1_MUCPR</name>
<organism evidence="2 3">
    <name type="scientific">Mucuna pruriens</name>
    <name type="common">Velvet bean</name>
    <name type="synonym">Dolichos pruriens</name>
    <dbReference type="NCBI Taxonomy" id="157652"/>
    <lineage>
        <taxon>Eukaryota</taxon>
        <taxon>Viridiplantae</taxon>
        <taxon>Streptophyta</taxon>
        <taxon>Embryophyta</taxon>
        <taxon>Tracheophyta</taxon>
        <taxon>Spermatophyta</taxon>
        <taxon>Magnoliopsida</taxon>
        <taxon>eudicotyledons</taxon>
        <taxon>Gunneridae</taxon>
        <taxon>Pentapetalae</taxon>
        <taxon>rosids</taxon>
        <taxon>fabids</taxon>
        <taxon>Fabales</taxon>
        <taxon>Fabaceae</taxon>
        <taxon>Papilionoideae</taxon>
        <taxon>50 kb inversion clade</taxon>
        <taxon>NPAAA clade</taxon>
        <taxon>indigoferoid/millettioid clade</taxon>
        <taxon>Phaseoleae</taxon>
        <taxon>Mucuna</taxon>
    </lineage>
</organism>
<keyword evidence="3" id="KW-1185">Reference proteome</keyword>
<gene>
    <name evidence="2" type="ORF">CR513_02312</name>
</gene>
<feature type="compositionally biased region" description="Basic residues" evidence="1">
    <location>
        <begin position="105"/>
        <end position="116"/>
    </location>
</feature>
<proteinExistence type="predicted"/>
<accession>A0A371ICT1</accession>
<dbReference type="EMBL" id="QJKJ01000395">
    <property type="protein sequence ID" value="RDY12829.1"/>
    <property type="molecule type" value="Genomic_DNA"/>
</dbReference>
<reference evidence="2" key="1">
    <citation type="submission" date="2018-05" db="EMBL/GenBank/DDBJ databases">
        <title>Draft genome of Mucuna pruriens seed.</title>
        <authorList>
            <person name="Nnadi N.E."/>
            <person name="Vos R."/>
            <person name="Hasami M.H."/>
            <person name="Devisetty U.K."/>
            <person name="Aguiy J.C."/>
        </authorList>
    </citation>
    <scope>NUCLEOTIDE SEQUENCE [LARGE SCALE GENOMIC DNA]</scope>
    <source>
        <strain evidence="2">JCA_2017</strain>
    </source>
</reference>
<evidence type="ECO:0000256" key="1">
    <source>
        <dbReference type="SAM" id="MobiDB-lite"/>
    </source>
</evidence>